<dbReference type="Proteomes" id="UP001596549">
    <property type="component" value="Unassembled WGS sequence"/>
</dbReference>
<dbReference type="InterPro" id="IPR029044">
    <property type="entry name" value="Nucleotide-diphossugar_trans"/>
</dbReference>
<feature type="domain" description="Glycosyltransferase 2-like" evidence="2">
    <location>
        <begin position="6"/>
        <end position="108"/>
    </location>
</feature>
<dbReference type="PANTHER" id="PTHR22916">
    <property type="entry name" value="GLYCOSYLTRANSFERASE"/>
    <property type="match status" value="1"/>
</dbReference>
<comment type="similarity">
    <text evidence="1">Belongs to the glycosyltransferase 2 family.</text>
</comment>
<evidence type="ECO:0000313" key="4">
    <source>
        <dbReference type="Proteomes" id="UP001596549"/>
    </source>
</evidence>
<dbReference type="PANTHER" id="PTHR22916:SF3">
    <property type="entry name" value="UDP-GLCNAC:BETAGAL BETA-1,3-N-ACETYLGLUCOSAMINYLTRANSFERASE-LIKE PROTEIN 1"/>
    <property type="match status" value="1"/>
</dbReference>
<evidence type="ECO:0000256" key="1">
    <source>
        <dbReference type="ARBA" id="ARBA00006739"/>
    </source>
</evidence>
<keyword evidence="4" id="KW-1185">Reference proteome</keyword>
<gene>
    <name evidence="3" type="ORF">ACFQPF_06850</name>
</gene>
<dbReference type="EMBL" id="JBHTCP010000013">
    <property type="protein sequence ID" value="MFC7371388.1"/>
    <property type="molecule type" value="Genomic_DNA"/>
</dbReference>
<dbReference type="InterPro" id="IPR001173">
    <property type="entry name" value="Glyco_trans_2-like"/>
</dbReference>
<name>A0ABW2NQI4_9BACL</name>
<sequence>MNDTVSVIITSYNSDLFFLDSAVNSVIKQTYKNIEVILVDDGSSNSISKDIAEKYKGKIKYIYQTNKGLPAARNTGIKSSKGNFICFLDDDDEWEPTKVERQIELFKTVRKHDPKLGLTFTYCNVIDENNNVIGSHGYKVKGHIFKKMLYRNIIGPPSSVMICKNVLNDVGLFNEKFHYAEDLELWYRISMKYSVYSTNEFLINYRWRLNSHSKNAEKMNHFCSLALNDILNCEHIKSIISIEEKEHIINNLLIGLANRYFKANDTKNYQRSYVKTLKHNIKNLIKINLLIKYFTCFLGDSILKKINYKREQYTLQKSFNGIQDFT</sequence>
<protein>
    <submittedName>
        <fullName evidence="3">Glycosyltransferase family 2 protein</fullName>
    </submittedName>
</protein>
<dbReference type="SUPFAM" id="SSF53448">
    <property type="entry name" value="Nucleotide-diphospho-sugar transferases"/>
    <property type="match status" value="1"/>
</dbReference>
<organism evidence="3 4">
    <name type="scientific">Fictibacillus iocasae</name>
    <dbReference type="NCBI Taxonomy" id="2715437"/>
    <lineage>
        <taxon>Bacteria</taxon>
        <taxon>Bacillati</taxon>
        <taxon>Bacillota</taxon>
        <taxon>Bacilli</taxon>
        <taxon>Bacillales</taxon>
        <taxon>Fictibacillaceae</taxon>
        <taxon>Fictibacillus</taxon>
    </lineage>
</organism>
<reference evidence="4" key="1">
    <citation type="journal article" date="2019" name="Int. J. Syst. Evol. Microbiol.">
        <title>The Global Catalogue of Microorganisms (GCM) 10K type strain sequencing project: providing services to taxonomists for standard genome sequencing and annotation.</title>
        <authorList>
            <consortium name="The Broad Institute Genomics Platform"/>
            <consortium name="The Broad Institute Genome Sequencing Center for Infectious Disease"/>
            <person name="Wu L."/>
            <person name="Ma J."/>
        </authorList>
    </citation>
    <scope>NUCLEOTIDE SEQUENCE [LARGE SCALE GENOMIC DNA]</scope>
    <source>
        <strain evidence="4">NBRC 106396</strain>
    </source>
</reference>
<dbReference type="Pfam" id="PF00535">
    <property type="entry name" value="Glycos_transf_2"/>
    <property type="match status" value="1"/>
</dbReference>
<proteinExistence type="inferred from homology"/>
<dbReference type="RefSeq" id="WP_379747911.1">
    <property type="nucleotide sequence ID" value="NZ_JBHTCP010000013.1"/>
</dbReference>
<comment type="caution">
    <text evidence="3">The sequence shown here is derived from an EMBL/GenBank/DDBJ whole genome shotgun (WGS) entry which is preliminary data.</text>
</comment>
<evidence type="ECO:0000259" key="2">
    <source>
        <dbReference type="Pfam" id="PF00535"/>
    </source>
</evidence>
<dbReference type="Gene3D" id="3.90.550.10">
    <property type="entry name" value="Spore Coat Polysaccharide Biosynthesis Protein SpsA, Chain A"/>
    <property type="match status" value="1"/>
</dbReference>
<evidence type="ECO:0000313" key="3">
    <source>
        <dbReference type="EMBL" id="MFC7371388.1"/>
    </source>
</evidence>
<accession>A0ABW2NQI4</accession>